<dbReference type="PROSITE" id="PS50911">
    <property type="entry name" value="CHAP"/>
    <property type="match status" value="1"/>
</dbReference>
<dbReference type="KEGG" id="vg:55813337"/>
<evidence type="ECO:0000313" key="5">
    <source>
        <dbReference type="Proteomes" id="UP000318687"/>
    </source>
</evidence>
<feature type="domain" description="Peptidase C51" evidence="3">
    <location>
        <begin position="315"/>
        <end position="442"/>
    </location>
</feature>
<dbReference type="InterPro" id="IPR007921">
    <property type="entry name" value="CHAP_dom"/>
</dbReference>
<keyword evidence="1" id="KW-0929">Antimicrobial</keyword>
<gene>
    <name evidence="4" type="primary">21</name>
    <name evidence="4" type="ORF">SEA_VIBAKI_21</name>
</gene>
<accession>A0A514TYX8</accession>
<sequence length="442" mass="46424">MATTLDGARLKNLTVSGSSLSSNLTAACVRASLSIAADKVTEMGLTFEDSHDLDLFRSKLFDPGATVRYGDWLLTTDGLTLDTAATGPVIAVTAPSKFVTALRKQTGAKSWGAVPLTSWVQWVANSAGMAHLVQPGLGVKTIARQAPQDGAEAENTWDVLTQQARETGVWLFEYGSTLVFAKPSYLVKAVWPRRTWALKWDSFTDYSPGMTGMPKYSDTPGAELRESLTLSLVSADADQARPGDEVVLTGRSVGKMGGVWIINAVDFPLHRAAPVKVSCQRPIDPKVEPPRSESTGTTGAPGVAGGSGTPTAGVAGAFDRFAAKYRGVAIDADGAFGAQCVDLTKRYASELFGVNISGNGNQWFANGAASGAFTQISKDATPLKGDIACWGAFYGGGYGHVAIVIADSGGSIRVLTQNPGATHETTLSKQGLQGYLRPKKAV</sequence>
<dbReference type="Pfam" id="PF05257">
    <property type="entry name" value="CHAP"/>
    <property type="match status" value="1"/>
</dbReference>
<organism evidence="4 5">
    <name type="scientific">Arthrobacter phage Vibaki</name>
    <dbReference type="NCBI Taxonomy" id="2593333"/>
    <lineage>
        <taxon>Viruses</taxon>
        <taxon>Duplodnaviria</taxon>
        <taxon>Heunggongvirae</taxon>
        <taxon>Uroviricota</taxon>
        <taxon>Caudoviricetes</taxon>
        <taxon>Berryhillviridae</taxon>
        <taxon>Vibakivirus</taxon>
        <taxon>Vibakivirus vibaki</taxon>
    </lineage>
</organism>
<dbReference type="EMBL" id="MN096362">
    <property type="protein sequence ID" value="QDK01902.1"/>
    <property type="molecule type" value="Genomic_DNA"/>
</dbReference>
<evidence type="ECO:0000313" key="4">
    <source>
        <dbReference type="EMBL" id="QDK01902.1"/>
    </source>
</evidence>
<name>A0A514TYX8_9CAUD</name>
<protein>
    <submittedName>
        <fullName evidence="4">Minor tail protein</fullName>
    </submittedName>
</protein>
<evidence type="ECO:0000256" key="1">
    <source>
        <dbReference type="ARBA" id="ARBA00022529"/>
    </source>
</evidence>
<reference evidence="4 5" key="1">
    <citation type="submission" date="2019-06" db="EMBL/GenBank/DDBJ databases">
        <authorList>
            <person name="Alexander J."/>
            <person name="Ertsgaard D.J."/>
            <person name="Fields K.L."/>
            <person name="Fields S.B."/>
            <person name="Humphreys H."/>
            <person name="Kinneman J.E."/>
            <person name="Nelson N.D."/>
            <person name="Olakunle E.K."/>
            <person name="Reimer A.C."/>
            <person name="Robertson C."/>
            <person name="Ross G.V."/>
            <person name="Bonilla J.A."/>
            <person name="Klyczek K."/>
            <person name="Garlena R.A."/>
            <person name="Russell D.A."/>
            <person name="Pope W.H."/>
            <person name="Jacobs-Sera D."/>
            <person name="Hatfull G.F."/>
        </authorList>
    </citation>
    <scope>NUCLEOTIDE SEQUENCE [LARGE SCALE GENOMIC DNA]</scope>
</reference>
<keyword evidence="5" id="KW-1185">Reference proteome</keyword>
<dbReference type="SUPFAM" id="SSF54001">
    <property type="entry name" value="Cysteine proteinases"/>
    <property type="match status" value="1"/>
</dbReference>
<proteinExistence type="predicted"/>
<dbReference type="GeneID" id="55813337"/>
<dbReference type="InterPro" id="IPR038765">
    <property type="entry name" value="Papain-like_cys_pep_sf"/>
</dbReference>
<feature type="region of interest" description="Disordered" evidence="2">
    <location>
        <begin position="281"/>
        <end position="308"/>
    </location>
</feature>
<dbReference type="RefSeq" id="YP_009883998.1">
    <property type="nucleotide sequence ID" value="NC_049465.1"/>
</dbReference>
<evidence type="ECO:0000256" key="2">
    <source>
        <dbReference type="SAM" id="MobiDB-lite"/>
    </source>
</evidence>
<dbReference type="GO" id="GO:0001897">
    <property type="term" value="P:symbiont-mediated cytolysis of host cell"/>
    <property type="evidence" value="ECO:0007669"/>
    <property type="project" value="UniProtKB-ARBA"/>
</dbReference>
<dbReference type="Proteomes" id="UP000318687">
    <property type="component" value="Segment"/>
</dbReference>
<dbReference type="Gene3D" id="3.90.1720.10">
    <property type="entry name" value="endopeptidase domain like (from Nostoc punctiforme)"/>
    <property type="match status" value="1"/>
</dbReference>
<evidence type="ECO:0000259" key="3">
    <source>
        <dbReference type="PROSITE" id="PS50911"/>
    </source>
</evidence>